<dbReference type="InterPro" id="IPR043502">
    <property type="entry name" value="DNA/RNA_pol_sf"/>
</dbReference>
<dbReference type="Pfam" id="PF05380">
    <property type="entry name" value="Peptidase_A17"/>
    <property type="match status" value="1"/>
</dbReference>
<dbReference type="PANTHER" id="PTHR47331:SF5">
    <property type="entry name" value="RIBONUCLEASE H"/>
    <property type="match status" value="1"/>
</dbReference>
<dbReference type="Proteomes" id="UP001458880">
    <property type="component" value="Unassembled WGS sequence"/>
</dbReference>
<accession>A0AAW1LWC1</accession>
<protein>
    <submittedName>
        <fullName evidence="1">Pao retrotransposon peptidase</fullName>
    </submittedName>
</protein>
<dbReference type="AlphaFoldDB" id="A0AAW1LWC1"/>
<organism evidence="1 2">
    <name type="scientific">Popillia japonica</name>
    <name type="common">Japanese beetle</name>
    <dbReference type="NCBI Taxonomy" id="7064"/>
    <lineage>
        <taxon>Eukaryota</taxon>
        <taxon>Metazoa</taxon>
        <taxon>Ecdysozoa</taxon>
        <taxon>Arthropoda</taxon>
        <taxon>Hexapoda</taxon>
        <taxon>Insecta</taxon>
        <taxon>Pterygota</taxon>
        <taxon>Neoptera</taxon>
        <taxon>Endopterygota</taxon>
        <taxon>Coleoptera</taxon>
        <taxon>Polyphaga</taxon>
        <taxon>Scarabaeiformia</taxon>
        <taxon>Scarabaeidae</taxon>
        <taxon>Rutelinae</taxon>
        <taxon>Popillia</taxon>
    </lineage>
</organism>
<evidence type="ECO:0000313" key="1">
    <source>
        <dbReference type="EMBL" id="KAK9739528.1"/>
    </source>
</evidence>
<dbReference type="PANTHER" id="PTHR47331">
    <property type="entry name" value="PHD-TYPE DOMAIN-CONTAINING PROTEIN"/>
    <property type="match status" value="1"/>
</dbReference>
<dbReference type="SUPFAM" id="SSF56672">
    <property type="entry name" value="DNA/RNA polymerases"/>
    <property type="match status" value="1"/>
</dbReference>
<gene>
    <name evidence="1" type="ORF">QE152_g8950</name>
</gene>
<name>A0AAW1LWC1_POPJA</name>
<comment type="caution">
    <text evidence="1">The sequence shown here is derived from an EMBL/GenBank/DDBJ whole genome shotgun (WGS) entry which is preliminary data.</text>
</comment>
<dbReference type="InterPro" id="IPR008042">
    <property type="entry name" value="Retrotrans_Pao"/>
</dbReference>
<dbReference type="GO" id="GO:0071897">
    <property type="term" value="P:DNA biosynthetic process"/>
    <property type="evidence" value="ECO:0007669"/>
    <property type="project" value="UniProtKB-ARBA"/>
</dbReference>
<evidence type="ECO:0000313" key="2">
    <source>
        <dbReference type="Proteomes" id="UP001458880"/>
    </source>
</evidence>
<reference evidence="1 2" key="1">
    <citation type="journal article" date="2024" name="BMC Genomics">
        <title>De novo assembly and annotation of Popillia japonica's genome with initial clues to its potential as an invasive pest.</title>
        <authorList>
            <person name="Cucini C."/>
            <person name="Boschi S."/>
            <person name="Funari R."/>
            <person name="Cardaioli E."/>
            <person name="Iannotti N."/>
            <person name="Marturano G."/>
            <person name="Paoli F."/>
            <person name="Bruttini M."/>
            <person name="Carapelli A."/>
            <person name="Frati F."/>
            <person name="Nardi F."/>
        </authorList>
    </citation>
    <scope>NUCLEOTIDE SEQUENCE [LARGE SCALE GENOMIC DNA]</scope>
    <source>
        <strain evidence="1">DMR45628</strain>
    </source>
</reference>
<keyword evidence="2" id="KW-1185">Reference proteome</keyword>
<dbReference type="EMBL" id="JASPKY010000074">
    <property type="protein sequence ID" value="KAK9739528.1"/>
    <property type="molecule type" value="Genomic_DNA"/>
</dbReference>
<sequence length="203" mass="23106">MLLGDSREQALSRLAKLEAKLKSSPTLRIFDPLGLISPCIVTTKILLQKLWLCKLDWDDPIPPEICQEWLSFCSDLQFLKDIIIPRQVLEKLENNTGFDLIGFCDASQHAYASCVYARSIDAHKNVKIELFCSKTKVPPLKVLTIPRLELMSAVLLAELMSKVSKLLTVNHEVSYWSDSKIVLAWLNKNPKHLQTFVVAKIRF</sequence>
<proteinExistence type="predicted"/>